<dbReference type="GO" id="GO:0004844">
    <property type="term" value="F:uracil DNA N-glycosylase activity"/>
    <property type="evidence" value="ECO:0007669"/>
    <property type="project" value="UniProtKB-EC"/>
</dbReference>
<evidence type="ECO:0000256" key="2">
    <source>
        <dbReference type="ARBA" id="ARBA00006521"/>
    </source>
</evidence>
<comment type="caution">
    <text evidence="14">The sequence shown here is derived from an EMBL/GenBank/DDBJ whole genome shotgun (WGS) entry which is preliminary data.</text>
</comment>
<evidence type="ECO:0000256" key="9">
    <source>
        <dbReference type="ARBA" id="ARBA00023004"/>
    </source>
</evidence>
<evidence type="ECO:0000256" key="7">
    <source>
        <dbReference type="ARBA" id="ARBA00022763"/>
    </source>
</evidence>
<evidence type="ECO:0000256" key="8">
    <source>
        <dbReference type="ARBA" id="ARBA00022801"/>
    </source>
</evidence>
<evidence type="ECO:0000256" key="1">
    <source>
        <dbReference type="ARBA" id="ARBA00001400"/>
    </source>
</evidence>
<dbReference type="InterPro" id="IPR036895">
    <property type="entry name" value="Uracil-DNA_glycosylase-like_sf"/>
</dbReference>
<dbReference type="SMART" id="SM00987">
    <property type="entry name" value="UreE_C"/>
    <property type="match status" value="1"/>
</dbReference>
<keyword evidence="5" id="KW-0004">4Fe-4S</keyword>
<keyword evidence="6" id="KW-0479">Metal-binding</keyword>
<dbReference type="EMBL" id="JAVRIC010000006">
    <property type="protein sequence ID" value="MDT0497016.1"/>
    <property type="molecule type" value="Genomic_DNA"/>
</dbReference>
<dbReference type="PANTHER" id="PTHR33693">
    <property type="entry name" value="TYPE-5 URACIL-DNA GLYCOSYLASE"/>
    <property type="match status" value="1"/>
</dbReference>
<feature type="domain" description="Uracil-DNA glycosylase-like" evidence="13">
    <location>
        <begin position="100"/>
        <end position="249"/>
    </location>
</feature>
<dbReference type="InterPro" id="IPR051536">
    <property type="entry name" value="UDG_Type-4/5"/>
</dbReference>
<dbReference type="SUPFAM" id="SSF52141">
    <property type="entry name" value="Uracil-DNA glycosylase-like"/>
    <property type="match status" value="1"/>
</dbReference>
<proteinExistence type="inferred from homology"/>
<reference evidence="14 15" key="1">
    <citation type="submission" date="2023-09" db="EMBL/GenBank/DDBJ databases">
        <authorList>
            <person name="Rey-Velasco X."/>
        </authorList>
    </citation>
    <scope>NUCLEOTIDE SEQUENCE [LARGE SCALE GENOMIC DNA]</scope>
    <source>
        <strain evidence="14 15">W345</strain>
    </source>
</reference>
<keyword evidence="9" id="KW-0408">Iron</keyword>
<dbReference type="PANTHER" id="PTHR33693:SF1">
    <property type="entry name" value="TYPE-4 URACIL-DNA GLYCOSYLASE"/>
    <property type="match status" value="1"/>
</dbReference>
<comment type="catalytic activity">
    <reaction evidence="1">
        <text>Hydrolyzes single-stranded DNA or mismatched double-stranded DNA and polynucleotides, releasing free uracil.</text>
        <dbReference type="EC" id="3.2.2.27"/>
    </reaction>
</comment>
<dbReference type="CDD" id="cd10030">
    <property type="entry name" value="UDG-F4_TTUDGA_SPO1dp_like"/>
    <property type="match status" value="1"/>
</dbReference>
<dbReference type="NCBIfam" id="TIGR00758">
    <property type="entry name" value="UDG_fam4"/>
    <property type="match status" value="1"/>
</dbReference>
<evidence type="ECO:0000256" key="10">
    <source>
        <dbReference type="ARBA" id="ARBA00023014"/>
    </source>
</evidence>
<keyword evidence="7" id="KW-0227">DNA damage</keyword>
<keyword evidence="8 14" id="KW-0378">Hydrolase</keyword>
<comment type="similarity">
    <text evidence="2">Belongs to the uracil-DNA glycosylase (UDG) superfamily. Type 4 (UDGa) family.</text>
</comment>
<sequence length="260" mass="28779">MDELRRRQYLKALGLDLWLSRDTPDPLAVAEAPPAPVGVRRAVSEVREARLATPAPEPAPEAPPATAPPIEVPQDWTRARALVADCRRCRLCETRTQTVFGVGVEAASLMVIGEGPGAEEDARGEPFVGRAGRLLDEMLKSIEHSRGTDSYIANVVKCRPPNNRDPQPDEAEACRPYLEAQLKLVKPKLILAVGRVAAQRLLQTDTPLSRLRGQLHHWGPDRTPLWITYHPAYLLRSPREKAKAWADLKFVSRFLGEAAS</sequence>
<protein>
    <recommendedName>
        <fullName evidence="4">Type-4 uracil-DNA glycosylase</fullName>
        <ecNumber evidence="3">3.2.2.27</ecNumber>
    </recommendedName>
</protein>
<feature type="compositionally biased region" description="Pro residues" evidence="12">
    <location>
        <begin position="55"/>
        <end position="71"/>
    </location>
</feature>
<evidence type="ECO:0000256" key="11">
    <source>
        <dbReference type="ARBA" id="ARBA00023204"/>
    </source>
</evidence>
<dbReference type="InterPro" id="IPR005273">
    <property type="entry name" value="Ura-DNA_glyco_family4"/>
</dbReference>
<organism evidence="14 15">
    <name type="scientific">Banduia mediterranea</name>
    <dbReference type="NCBI Taxonomy" id="3075609"/>
    <lineage>
        <taxon>Bacteria</taxon>
        <taxon>Pseudomonadati</taxon>
        <taxon>Pseudomonadota</taxon>
        <taxon>Gammaproteobacteria</taxon>
        <taxon>Nevskiales</taxon>
        <taxon>Algiphilaceae</taxon>
        <taxon>Banduia</taxon>
    </lineage>
</organism>
<keyword evidence="11" id="KW-0234">DNA repair</keyword>
<dbReference type="SMART" id="SM00986">
    <property type="entry name" value="UDG"/>
    <property type="match status" value="1"/>
</dbReference>
<dbReference type="InterPro" id="IPR005122">
    <property type="entry name" value="Uracil-DNA_glycosylase-like"/>
</dbReference>
<accession>A0ABU2WGL1</accession>
<dbReference type="RefSeq" id="WP_311364408.1">
    <property type="nucleotide sequence ID" value="NZ_JAVRIC010000006.1"/>
</dbReference>
<evidence type="ECO:0000256" key="6">
    <source>
        <dbReference type="ARBA" id="ARBA00022723"/>
    </source>
</evidence>
<evidence type="ECO:0000256" key="3">
    <source>
        <dbReference type="ARBA" id="ARBA00012030"/>
    </source>
</evidence>
<dbReference type="Pfam" id="PF03167">
    <property type="entry name" value="UDG"/>
    <property type="match status" value="1"/>
</dbReference>
<evidence type="ECO:0000256" key="12">
    <source>
        <dbReference type="SAM" id="MobiDB-lite"/>
    </source>
</evidence>
<keyword evidence="14" id="KW-0326">Glycosidase</keyword>
<gene>
    <name evidence="14" type="ORF">RM530_06505</name>
</gene>
<keyword evidence="10" id="KW-0411">Iron-sulfur</keyword>
<name>A0ABU2WGL1_9GAMM</name>
<evidence type="ECO:0000259" key="13">
    <source>
        <dbReference type="SMART" id="SM00986"/>
    </source>
</evidence>
<feature type="region of interest" description="Disordered" evidence="12">
    <location>
        <begin position="49"/>
        <end position="71"/>
    </location>
</feature>
<dbReference type="Proteomes" id="UP001254608">
    <property type="component" value="Unassembled WGS sequence"/>
</dbReference>
<dbReference type="EC" id="3.2.2.27" evidence="3"/>
<evidence type="ECO:0000313" key="15">
    <source>
        <dbReference type="Proteomes" id="UP001254608"/>
    </source>
</evidence>
<keyword evidence="15" id="KW-1185">Reference proteome</keyword>
<evidence type="ECO:0000313" key="14">
    <source>
        <dbReference type="EMBL" id="MDT0497016.1"/>
    </source>
</evidence>
<evidence type="ECO:0000256" key="4">
    <source>
        <dbReference type="ARBA" id="ARBA00019403"/>
    </source>
</evidence>
<evidence type="ECO:0000256" key="5">
    <source>
        <dbReference type="ARBA" id="ARBA00022485"/>
    </source>
</evidence>
<dbReference type="Gene3D" id="3.40.470.10">
    <property type="entry name" value="Uracil-DNA glycosylase-like domain"/>
    <property type="match status" value="1"/>
</dbReference>